<name>A0A9E2L308_9SPIR</name>
<keyword evidence="5" id="KW-0067">ATP-binding</keyword>
<evidence type="ECO:0000256" key="1">
    <source>
        <dbReference type="ARBA" id="ARBA00009156"/>
    </source>
</evidence>
<dbReference type="InterPro" id="IPR000577">
    <property type="entry name" value="Carb_kinase_FGGY"/>
</dbReference>
<feature type="domain" description="Carbohydrate kinase FGGY C-terminal" evidence="8">
    <location>
        <begin position="254"/>
        <end position="443"/>
    </location>
</feature>
<dbReference type="EMBL" id="JAHLFV010000224">
    <property type="protein sequence ID" value="MBU3850838.1"/>
    <property type="molecule type" value="Genomic_DNA"/>
</dbReference>
<dbReference type="CDD" id="cd07771">
    <property type="entry name" value="ASKHA_NBD_FGGY_RhaB-like"/>
    <property type="match status" value="1"/>
</dbReference>
<dbReference type="PANTHER" id="PTHR43095:SF5">
    <property type="entry name" value="XYLULOSE KINASE"/>
    <property type="match status" value="1"/>
</dbReference>
<dbReference type="InterPro" id="IPR018484">
    <property type="entry name" value="FGGY_N"/>
</dbReference>
<gene>
    <name evidence="9" type="ORF">IAA16_09755</name>
</gene>
<reference evidence="9" key="2">
    <citation type="submission" date="2021-04" db="EMBL/GenBank/DDBJ databases">
        <authorList>
            <person name="Gilroy R."/>
        </authorList>
    </citation>
    <scope>NUCLEOTIDE SEQUENCE</scope>
    <source>
        <strain evidence="9">Gambia15-2214</strain>
    </source>
</reference>
<dbReference type="AlphaFoldDB" id="A0A9E2L308"/>
<dbReference type="GO" id="GO:0008993">
    <property type="term" value="F:rhamnulokinase activity"/>
    <property type="evidence" value="ECO:0007669"/>
    <property type="project" value="InterPro"/>
</dbReference>
<dbReference type="PANTHER" id="PTHR43095">
    <property type="entry name" value="SUGAR KINASE"/>
    <property type="match status" value="1"/>
</dbReference>
<protein>
    <submittedName>
        <fullName evidence="9">Rhamnulokinase</fullName>
    </submittedName>
</protein>
<evidence type="ECO:0000313" key="9">
    <source>
        <dbReference type="EMBL" id="MBU3850838.1"/>
    </source>
</evidence>
<keyword evidence="4" id="KW-0418">Kinase</keyword>
<evidence type="ECO:0000259" key="8">
    <source>
        <dbReference type="Pfam" id="PF02782"/>
    </source>
</evidence>
<proteinExistence type="inferred from homology"/>
<sequence length="487" mass="54186">MTNQVLAFDFGASSGRAMLGKFDGKTIIQQEIHRFPNEPVKVAGTLYWDVLRLFHEVKQGLVKASATPFESVGIDTWGVDFGLLDRKGNLLSNPVHYRDERNVGMAKIRERYISEQELYSVTGIQTMDINTLYQLLYLVREQPELLQQAETMLLMPDLFSYFLTGKKQSEYTEASTTQLLDVKKKDWSRSLIEKLGIPKHLFTDIVQPGTLCGHIREDICQELSIKSVPVISVAGHDTQSAMAAVPAESEDYLFISCGTWALMGTHCPASNVSEEARLAGFSNEGGFGGISFLSNITGTWLIQECRRHWQLLGEHVSYNDLDAAAEEARPFACFIDPTSPEFIAPGKMPERIQNYCKKTGQYVPQTKGEIIRCIEESLAFTYRKVKDQIEKLTGLRYPCVHIVGGGAKSSILCRMTADACGVPVVAGPVEGAVLGNIGIQMVSTGILSDMSQFREIVKTMPDIVRYENKNSDAYEKAFEVFKGVVQC</sequence>
<evidence type="ECO:0000256" key="6">
    <source>
        <dbReference type="ARBA" id="ARBA00023308"/>
    </source>
</evidence>
<comment type="caution">
    <text evidence="9">The sequence shown here is derived from an EMBL/GenBank/DDBJ whole genome shotgun (WGS) entry which is preliminary data.</text>
</comment>
<evidence type="ECO:0000259" key="7">
    <source>
        <dbReference type="Pfam" id="PF00370"/>
    </source>
</evidence>
<keyword evidence="3" id="KW-0547">Nucleotide-binding</keyword>
<dbReference type="SUPFAM" id="SSF53067">
    <property type="entry name" value="Actin-like ATPase domain"/>
    <property type="match status" value="2"/>
</dbReference>
<dbReference type="PIRSF" id="PIRSF000538">
    <property type="entry name" value="GlpK"/>
    <property type="match status" value="1"/>
</dbReference>
<comment type="similarity">
    <text evidence="1">Belongs to the FGGY kinase family.</text>
</comment>
<reference evidence="9" key="1">
    <citation type="journal article" date="2021" name="PeerJ">
        <title>Extensive microbial diversity within the chicken gut microbiome revealed by metagenomics and culture.</title>
        <authorList>
            <person name="Gilroy R."/>
            <person name="Ravi A."/>
            <person name="Getino M."/>
            <person name="Pursley I."/>
            <person name="Horton D.L."/>
            <person name="Alikhan N.F."/>
            <person name="Baker D."/>
            <person name="Gharbi K."/>
            <person name="Hall N."/>
            <person name="Watson M."/>
            <person name="Adriaenssens E.M."/>
            <person name="Foster-Nyarko E."/>
            <person name="Jarju S."/>
            <person name="Secka A."/>
            <person name="Antonio M."/>
            <person name="Oren A."/>
            <person name="Chaudhuri R.R."/>
            <person name="La Ragione R."/>
            <person name="Hildebrand F."/>
            <person name="Pallen M.J."/>
        </authorList>
    </citation>
    <scope>NUCLEOTIDE SEQUENCE</scope>
    <source>
        <strain evidence="9">Gambia15-2214</strain>
    </source>
</reference>
<evidence type="ECO:0000256" key="4">
    <source>
        <dbReference type="ARBA" id="ARBA00022777"/>
    </source>
</evidence>
<dbReference type="Gene3D" id="3.30.420.40">
    <property type="match status" value="2"/>
</dbReference>
<dbReference type="Pfam" id="PF00370">
    <property type="entry name" value="FGGY_N"/>
    <property type="match status" value="1"/>
</dbReference>
<organism evidence="9 10">
    <name type="scientific">Candidatus Treponema excrementipullorum</name>
    <dbReference type="NCBI Taxonomy" id="2838768"/>
    <lineage>
        <taxon>Bacteria</taxon>
        <taxon>Pseudomonadati</taxon>
        <taxon>Spirochaetota</taxon>
        <taxon>Spirochaetia</taxon>
        <taxon>Spirochaetales</taxon>
        <taxon>Treponemataceae</taxon>
        <taxon>Treponema</taxon>
    </lineage>
</organism>
<dbReference type="InterPro" id="IPR043129">
    <property type="entry name" value="ATPase_NBD"/>
</dbReference>
<evidence type="ECO:0000256" key="2">
    <source>
        <dbReference type="ARBA" id="ARBA00022679"/>
    </source>
</evidence>
<keyword evidence="6" id="KW-0684">Rhamnose metabolism</keyword>
<dbReference type="InterPro" id="IPR013449">
    <property type="entry name" value="Rhamnulokinase"/>
</dbReference>
<dbReference type="GO" id="GO:0019301">
    <property type="term" value="P:rhamnose catabolic process"/>
    <property type="evidence" value="ECO:0007669"/>
    <property type="project" value="InterPro"/>
</dbReference>
<evidence type="ECO:0000256" key="5">
    <source>
        <dbReference type="ARBA" id="ARBA00022840"/>
    </source>
</evidence>
<keyword evidence="2" id="KW-0808">Transferase</keyword>
<feature type="domain" description="Carbohydrate kinase FGGY N-terminal" evidence="7">
    <location>
        <begin position="5"/>
        <end position="242"/>
    </location>
</feature>
<dbReference type="Pfam" id="PF02782">
    <property type="entry name" value="FGGY_C"/>
    <property type="match status" value="1"/>
</dbReference>
<dbReference type="InterPro" id="IPR050406">
    <property type="entry name" value="FGGY_Carb_Kinase"/>
</dbReference>
<dbReference type="GO" id="GO:0005524">
    <property type="term" value="F:ATP binding"/>
    <property type="evidence" value="ECO:0007669"/>
    <property type="project" value="UniProtKB-KW"/>
</dbReference>
<dbReference type="InterPro" id="IPR018485">
    <property type="entry name" value="FGGY_C"/>
</dbReference>
<accession>A0A9E2L308</accession>
<evidence type="ECO:0000256" key="3">
    <source>
        <dbReference type="ARBA" id="ARBA00022741"/>
    </source>
</evidence>
<dbReference type="Proteomes" id="UP000823914">
    <property type="component" value="Unassembled WGS sequence"/>
</dbReference>
<evidence type="ECO:0000313" key="10">
    <source>
        <dbReference type="Proteomes" id="UP000823914"/>
    </source>
</evidence>